<protein>
    <recommendedName>
        <fullName evidence="3">Lipoprotein</fullName>
    </recommendedName>
</protein>
<dbReference type="OrthoDB" id="893802at2"/>
<dbReference type="PROSITE" id="PS51257">
    <property type="entry name" value="PROKAR_LIPOPROTEIN"/>
    <property type="match status" value="1"/>
</dbReference>
<evidence type="ECO:0008006" key="3">
    <source>
        <dbReference type="Google" id="ProtNLM"/>
    </source>
</evidence>
<sequence length="151" mass="16978">MKKLVLLALLIFTIQSCELESDDPVWMPELAKVTAIDLPEFFEEGKSYDIEVTYVLPTACHIPQGINASRESLYGSGRRKIYVAGIAAKKYGEPECQEESTDLEKTGSFRLVVDEDMPYTFFLWTGKDQTGKDLYTEVEVPVGEPAEEAQE</sequence>
<organism evidence="1 2">
    <name type="scientific">Salinimicrobium sediminis</name>
    <dbReference type="NCBI Taxonomy" id="1343891"/>
    <lineage>
        <taxon>Bacteria</taxon>
        <taxon>Pseudomonadati</taxon>
        <taxon>Bacteroidota</taxon>
        <taxon>Flavobacteriia</taxon>
        <taxon>Flavobacteriales</taxon>
        <taxon>Flavobacteriaceae</taxon>
        <taxon>Salinimicrobium</taxon>
    </lineage>
</organism>
<gene>
    <name evidence="1" type="ORF">SAMN06296241_2381</name>
</gene>
<proteinExistence type="predicted"/>
<evidence type="ECO:0000313" key="2">
    <source>
        <dbReference type="Proteomes" id="UP000219193"/>
    </source>
</evidence>
<accession>A0A285X672</accession>
<name>A0A285X672_9FLAO</name>
<reference evidence="2" key="1">
    <citation type="submission" date="2017-09" db="EMBL/GenBank/DDBJ databases">
        <authorList>
            <person name="Varghese N."/>
            <person name="Submissions S."/>
        </authorList>
    </citation>
    <scope>NUCLEOTIDE SEQUENCE [LARGE SCALE GENOMIC DNA]</scope>
    <source>
        <strain evidence="2">CGMCC 1.12641</strain>
    </source>
</reference>
<evidence type="ECO:0000313" key="1">
    <source>
        <dbReference type="EMBL" id="SOC80822.1"/>
    </source>
</evidence>
<keyword evidence="2" id="KW-1185">Reference proteome</keyword>
<dbReference type="AlphaFoldDB" id="A0A285X672"/>
<dbReference type="Proteomes" id="UP000219193">
    <property type="component" value="Unassembled WGS sequence"/>
</dbReference>
<dbReference type="EMBL" id="OCMF01000003">
    <property type="protein sequence ID" value="SOC80822.1"/>
    <property type="molecule type" value="Genomic_DNA"/>
</dbReference>
<dbReference type="RefSeq" id="WP_143544532.1">
    <property type="nucleotide sequence ID" value="NZ_OCMF01000003.1"/>
</dbReference>